<feature type="domain" description="CHAT" evidence="3">
    <location>
        <begin position="538"/>
        <end position="815"/>
    </location>
</feature>
<organism evidence="4 5">
    <name type="scientific">Spirosoma validum</name>
    <dbReference type="NCBI Taxonomy" id="2771355"/>
    <lineage>
        <taxon>Bacteria</taxon>
        <taxon>Pseudomonadati</taxon>
        <taxon>Bacteroidota</taxon>
        <taxon>Cytophagia</taxon>
        <taxon>Cytophagales</taxon>
        <taxon>Cytophagaceae</taxon>
        <taxon>Spirosoma</taxon>
    </lineage>
</organism>
<dbReference type="Pfam" id="PF12770">
    <property type="entry name" value="CHAT"/>
    <property type="match status" value="1"/>
</dbReference>
<gene>
    <name evidence="4" type="ORF">IC230_13445</name>
</gene>
<dbReference type="PANTHER" id="PTHR10098">
    <property type="entry name" value="RAPSYN-RELATED"/>
    <property type="match status" value="1"/>
</dbReference>
<protein>
    <submittedName>
        <fullName evidence="4">CHAT domain-containing protein</fullName>
    </submittedName>
</protein>
<comment type="caution">
    <text evidence="4">The sequence shown here is derived from an EMBL/GenBank/DDBJ whole genome shotgun (WGS) entry which is preliminary data.</text>
</comment>
<evidence type="ECO:0000256" key="1">
    <source>
        <dbReference type="PROSITE-ProRule" id="PRU00339"/>
    </source>
</evidence>
<dbReference type="EMBL" id="JACXAA010000004">
    <property type="protein sequence ID" value="MBD2753905.1"/>
    <property type="molecule type" value="Genomic_DNA"/>
</dbReference>
<dbReference type="SUPFAM" id="SSF48452">
    <property type="entry name" value="TPR-like"/>
    <property type="match status" value="2"/>
</dbReference>
<evidence type="ECO:0000259" key="3">
    <source>
        <dbReference type="Pfam" id="PF12770"/>
    </source>
</evidence>
<keyword evidence="5" id="KW-1185">Reference proteome</keyword>
<dbReference type="PROSITE" id="PS50005">
    <property type="entry name" value="TPR"/>
    <property type="match status" value="1"/>
</dbReference>
<dbReference type="PANTHER" id="PTHR10098:SF108">
    <property type="entry name" value="TETRATRICOPEPTIDE REPEAT PROTEIN 28"/>
    <property type="match status" value="1"/>
</dbReference>
<evidence type="ECO:0000256" key="2">
    <source>
        <dbReference type="SAM" id="Phobius"/>
    </source>
</evidence>
<name>A0A927B1L6_9BACT</name>
<reference evidence="4" key="1">
    <citation type="submission" date="2020-09" db="EMBL/GenBank/DDBJ databases">
        <authorList>
            <person name="Kim M.K."/>
        </authorList>
    </citation>
    <scope>NUCLEOTIDE SEQUENCE</scope>
    <source>
        <strain evidence="4">BT704</strain>
    </source>
</reference>
<keyword evidence="2" id="KW-0472">Membrane</keyword>
<dbReference type="SMART" id="SM00028">
    <property type="entry name" value="TPR"/>
    <property type="match status" value="4"/>
</dbReference>
<dbReference type="Gene3D" id="1.25.40.10">
    <property type="entry name" value="Tetratricopeptide repeat domain"/>
    <property type="match status" value="2"/>
</dbReference>
<dbReference type="Pfam" id="PF13181">
    <property type="entry name" value="TPR_8"/>
    <property type="match status" value="1"/>
</dbReference>
<proteinExistence type="predicted"/>
<dbReference type="RefSeq" id="WP_191039545.1">
    <property type="nucleotide sequence ID" value="NZ_JACXAA010000004.1"/>
</dbReference>
<dbReference type="InterPro" id="IPR019734">
    <property type="entry name" value="TPR_rpt"/>
</dbReference>
<feature type="repeat" description="TPR" evidence="1">
    <location>
        <begin position="233"/>
        <end position="266"/>
    </location>
</feature>
<feature type="transmembrane region" description="Helical" evidence="2">
    <location>
        <begin position="825"/>
        <end position="845"/>
    </location>
</feature>
<evidence type="ECO:0000313" key="5">
    <source>
        <dbReference type="Proteomes" id="UP000653797"/>
    </source>
</evidence>
<evidence type="ECO:0000313" key="4">
    <source>
        <dbReference type="EMBL" id="MBD2753905.1"/>
    </source>
</evidence>
<dbReference type="InterPro" id="IPR011990">
    <property type="entry name" value="TPR-like_helical_dom_sf"/>
</dbReference>
<keyword evidence="2" id="KW-1133">Transmembrane helix</keyword>
<accession>A0A927B1L6</accession>
<dbReference type="InterPro" id="IPR024983">
    <property type="entry name" value="CHAT_dom"/>
</dbReference>
<keyword evidence="2" id="KW-0812">Transmembrane</keyword>
<sequence>MQPDSPYLRLAEPYLREAITVGSTPGSVDRSYELANSYYFQAMMLEANEQLPQAVLLFDKAIRLGKQSRKTGKWAYAFLNQALDYYKLGDYERCIQKARLGSHYYGQRNDLRSQAQCSGLEAMALGTMNQVTKAAQLLALAIRQISLINAQDMDLGDYYVQLGDLQGQLNQPQAAMASFQKAISNFSFHKDAQGIAVYSKIGYLHLNAFKDTLIARTCFQRVIRQAASSYQRAKAYTGMGDISRSSKHYKQALQYYQRGLQTLPINFTPSQLTHNPSASSVKIAAHKAYLLTLIQNKADTWLAWATNTANRQYLTYALQTYQLADQMIDFMRWEQTGQQSKLYWRQQTHSLYERAIETSFRVGNAQQAYHFIEKSRAVILADKINELGARQHLAPELATLDYQIRQRTTNFQNQLGTQSIGTLAYRRTRLALLNEQERLDSLIHELETTNGAYYRYKYTNVVTPLPQVQQWLEKRDASLLSFFVGESAVYIVGVTPAGVQLHSLPVRRYAQTVQPFMRLLATNSLNSKENFSRLLVLANGLYQQVVQPFTLPPGRVIVSSDGEFIPFETLSRSPFQADYLVKQYAFSYTYSVQGLLKGPSVQKARYAYLGMAPVQFNDIVVRYDSGYNHQSQPVLTGSETALIKSSSHYKQSVLLTGAKATRLAFQQNAHYANVVQLFTHADAITVPDSTGSVEPTIFFADSALRLSEMQASQNVATQLIILMACKTGLGINQKGEGVFSMARGFASLGVSSILTTLWSVENLPTYRLAELFHDQLAKGLPKDLALQQAKLQFLDEASMLEQLPSHWAGIILIGNTDPLPSSSQLWLWLIGILVISAISGSWFFFRKKT</sequence>
<dbReference type="Proteomes" id="UP000653797">
    <property type="component" value="Unassembled WGS sequence"/>
</dbReference>
<dbReference type="AlphaFoldDB" id="A0A927B1L6"/>
<keyword evidence="1" id="KW-0802">TPR repeat</keyword>